<dbReference type="Proteomes" id="UP000295447">
    <property type="component" value="Unassembled WGS sequence"/>
</dbReference>
<keyword evidence="1" id="KW-0812">Transmembrane</keyword>
<organism evidence="2 3">
    <name type="scientific">Kribbella kalugense</name>
    <dbReference type="NCBI Taxonomy" id="2512221"/>
    <lineage>
        <taxon>Bacteria</taxon>
        <taxon>Bacillati</taxon>
        <taxon>Actinomycetota</taxon>
        <taxon>Actinomycetes</taxon>
        <taxon>Propionibacteriales</taxon>
        <taxon>Kribbellaceae</taxon>
        <taxon>Kribbella</taxon>
    </lineage>
</organism>
<feature type="transmembrane region" description="Helical" evidence="1">
    <location>
        <begin position="136"/>
        <end position="158"/>
    </location>
</feature>
<evidence type="ECO:0000313" key="2">
    <source>
        <dbReference type="EMBL" id="TDW21971.1"/>
    </source>
</evidence>
<protein>
    <submittedName>
        <fullName evidence="2">Uncharacterized protein DUF4386</fullName>
    </submittedName>
</protein>
<feature type="transmembrane region" description="Helical" evidence="1">
    <location>
        <begin position="196"/>
        <end position="215"/>
    </location>
</feature>
<dbReference type="RefSeq" id="WP_134115413.1">
    <property type="nucleotide sequence ID" value="NZ_SODF01000001.1"/>
</dbReference>
<gene>
    <name evidence="2" type="ORF">EV650_0802</name>
</gene>
<keyword evidence="3" id="KW-1185">Reference proteome</keyword>
<feature type="transmembrane region" description="Helical" evidence="1">
    <location>
        <begin position="49"/>
        <end position="73"/>
    </location>
</feature>
<name>A0A4R7ZXS7_9ACTN</name>
<comment type="caution">
    <text evidence="2">The sequence shown here is derived from an EMBL/GenBank/DDBJ whole genome shotgun (WGS) entry which is preliminary data.</text>
</comment>
<proteinExistence type="predicted"/>
<reference evidence="2 3" key="1">
    <citation type="submission" date="2019-03" db="EMBL/GenBank/DDBJ databases">
        <title>Genomic Encyclopedia of Type Strains, Phase III (KMG-III): the genomes of soil and plant-associated and newly described type strains.</title>
        <authorList>
            <person name="Whitman W."/>
        </authorList>
    </citation>
    <scope>NUCLEOTIDE SEQUENCE [LARGE SCALE GENOMIC DNA]</scope>
    <source>
        <strain evidence="2 3">VKM Ac-2570</strain>
    </source>
</reference>
<feature type="transmembrane region" description="Helical" evidence="1">
    <location>
        <begin position="85"/>
        <end position="108"/>
    </location>
</feature>
<feature type="transmembrane region" description="Helical" evidence="1">
    <location>
        <begin position="7"/>
        <end position="29"/>
    </location>
</feature>
<dbReference type="EMBL" id="SODF01000001">
    <property type="protein sequence ID" value="TDW21971.1"/>
    <property type="molecule type" value="Genomic_DNA"/>
</dbReference>
<dbReference type="AlphaFoldDB" id="A0A4R7ZXS7"/>
<dbReference type="Pfam" id="PF14329">
    <property type="entry name" value="DUF4386"/>
    <property type="match status" value="1"/>
</dbReference>
<keyword evidence="1" id="KW-0472">Membrane</keyword>
<dbReference type="OrthoDB" id="1176146at2"/>
<dbReference type="InterPro" id="IPR025495">
    <property type="entry name" value="DUF4386"/>
</dbReference>
<accession>A0A4R7ZXS7</accession>
<evidence type="ECO:0000313" key="3">
    <source>
        <dbReference type="Proteomes" id="UP000295447"/>
    </source>
</evidence>
<sequence length="240" mass="25210">MSPIRRRAMIAGIFFLGTEITSIPALLLYQPVLRDGNYLVGADSDNRVLLGGLLELLLVVTVIGTAVTLYPVVKRQNHSIALGYVCGRLLEAAIIVVGAVSVLTAVTLRQDLTGLAGSDSAGAAVVERSLVAIHDWTFLIGPSWVLGINSFLLAYLLYRAGLVPRAITMLGMVGGGLATVSATAMLFGAYGQSVHTVLALPVFAWEVSVAIWMIAKGFKPSPLTTTPSRELGGNAPLPLG</sequence>
<keyword evidence="1" id="KW-1133">Transmembrane helix</keyword>
<evidence type="ECO:0000256" key="1">
    <source>
        <dbReference type="SAM" id="Phobius"/>
    </source>
</evidence>
<feature type="transmembrane region" description="Helical" evidence="1">
    <location>
        <begin position="170"/>
        <end position="190"/>
    </location>
</feature>